<dbReference type="Proteomes" id="UP000315751">
    <property type="component" value="Unassembled WGS sequence"/>
</dbReference>
<dbReference type="Pfam" id="PF01126">
    <property type="entry name" value="Heme_oxygenase"/>
    <property type="match status" value="1"/>
</dbReference>
<protein>
    <submittedName>
        <fullName evidence="1">Heme oxygenase</fullName>
    </submittedName>
</protein>
<name>A0A560H4F2_9PROT</name>
<dbReference type="SUPFAM" id="SSF48613">
    <property type="entry name" value="Heme oxygenase-like"/>
    <property type="match status" value="1"/>
</dbReference>
<reference evidence="1 2" key="1">
    <citation type="submission" date="2019-06" db="EMBL/GenBank/DDBJ databases">
        <title>Genomic Encyclopedia of Type Strains, Phase IV (KMG-V): Genome sequencing to study the core and pangenomes of soil and plant-associated prokaryotes.</title>
        <authorList>
            <person name="Whitman W."/>
        </authorList>
    </citation>
    <scope>NUCLEOTIDE SEQUENCE [LARGE SCALE GENOMIC DNA]</scope>
    <source>
        <strain evidence="1 2">BR 11622</strain>
    </source>
</reference>
<dbReference type="GO" id="GO:0006788">
    <property type="term" value="P:heme oxidation"/>
    <property type="evidence" value="ECO:0007669"/>
    <property type="project" value="InterPro"/>
</dbReference>
<dbReference type="AlphaFoldDB" id="A0A560H4F2"/>
<gene>
    <name evidence="1" type="ORF">FBZ90_108191</name>
</gene>
<organism evidence="1 2">
    <name type="scientific">Nitrospirillum amazonense</name>
    <dbReference type="NCBI Taxonomy" id="28077"/>
    <lineage>
        <taxon>Bacteria</taxon>
        <taxon>Pseudomonadati</taxon>
        <taxon>Pseudomonadota</taxon>
        <taxon>Alphaproteobacteria</taxon>
        <taxon>Rhodospirillales</taxon>
        <taxon>Azospirillaceae</taxon>
        <taxon>Nitrospirillum</taxon>
    </lineage>
</organism>
<comment type="caution">
    <text evidence="1">The sequence shown here is derived from an EMBL/GenBank/DDBJ whole genome shotgun (WGS) entry which is preliminary data.</text>
</comment>
<dbReference type="CDD" id="cd19166">
    <property type="entry name" value="HemeO-bac"/>
    <property type="match status" value="1"/>
</dbReference>
<sequence length="201" mass="22236">MTEFREVLRAGTAACHAALDQQFAGLDIRHLPDYTLLLKAQHPALRAVELSLEAAGVDAILPDWPERRRRHALVADLAALEAWGDPPAILVETPTIRCRAEALGHLYVLEGSRLGGEVLLRRALAGGDPRIPLATRFLAHGRGRPYWRDFLALLNAEPSDPTRQAQAVEAAILSFGLFQKAGEQALYHYEASHDRRRVSEN</sequence>
<dbReference type="GO" id="GO:0004392">
    <property type="term" value="F:heme oxygenase (decyclizing) activity"/>
    <property type="evidence" value="ECO:0007669"/>
    <property type="project" value="InterPro"/>
</dbReference>
<keyword evidence="2" id="KW-1185">Reference proteome</keyword>
<accession>A0A560H4F2</accession>
<evidence type="ECO:0000313" key="2">
    <source>
        <dbReference type="Proteomes" id="UP000315751"/>
    </source>
</evidence>
<dbReference type="Gene3D" id="1.20.910.10">
    <property type="entry name" value="Heme oxygenase-like"/>
    <property type="match status" value="1"/>
</dbReference>
<evidence type="ECO:0000313" key="1">
    <source>
        <dbReference type="EMBL" id="TWB41167.1"/>
    </source>
</evidence>
<dbReference type="InterPro" id="IPR016084">
    <property type="entry name" value="Haem_Oase-like_multi-hlx"/>
</dbReference>
<proteinExistence type="predicted"/>
<dbReference type="RefSeq" id="WP_186455830.1">
    <property type="nucleotide sequence ID" value="NZ_VITR01000008.1"/>
</dbReference>
<dbReference type="InterPro" id="IPR016053">
    <property type="entry name" value="Haem_Oase-like"/>
</dbReference>
<dbReference type="EMBL" id="VITR01000008">
    <property type="protein sequence ID" value="TWB41167.1"/>
    <property type="molecule type" value="Genomic_DNA"/>
</dbReference>